<keyword evidence="2" id="KW-1185">Reference proteome</keyword>
<accession>A0ACB8Q7N8</accession>
<organism evidence="1 2">
    <name type="scientific">Vararia minispora EC-137</name>
    <dbReference type="NCBI Taxonomy" id="1314806"/>
    <lineage>
        <taxon>Eukaryota</taxon>
        <taxon>Fungi</taxon>
        <taxon>Dikarya</taxon>
        <taxon>Basidiomycota</taxon>
        <taxon>Agaricomycotina</taxon>
        <taxon>Agaricomycetes</taxon>
        <taxon>Russulales</taxon>
        <taxon>Lachnocladiaceae</taxon>
        <taxon>Vararia</taxon>
    </lineage>
</organism>
<dbReference type="Proteomes" id="UP000814128">
    <property type="component" value="Unassembled WGS sequence"/>
</dbReference>
<sequence length="495" mass="52740">MKRRRSDDDDQPEQFETGQSSPSAESSSPANEGDMADTETDSGYRNRAEAGPSQGSSRSGIGEPSSLTAPPPAKKKRTRTLTTPHQSAVLHALLAQNQRQKARRPGTRTHEGQGARSDLLRHASGPYGVHIPGTVLPPPPSPHHQPSVQSSAGSASYSGQMYPVPMPGPSSGSGSIGPYYDAPRSGARISGGIPQLSGPGVPGSSTTYQSYTPTTEDFDHFPPPPQHTRSEYPPHLPPHSHPSPESWALSGGRRSSPPAPSVYAPHRELARNLPSLALDEPYRLARLPPLESAPPRHWSHIDLPPESPTSYLPIGIASTPRPHTPLTILPRASEHPILPRLRIPTPPQARSTDDRILPPLAFPPPSAFLSTQSTSSFRNDEEHSPASAQTPGLPPSTTRESHVSTLSHRGSMTPPEPFRDPGSLLLSARHGGLQLSPLSLRAPQRPATGSHDAQISPIASSPTVSRSRRFDPVRAAISGNESRGSTPSATTEPQT</sequence>
<comment type="caution">
    <text evidence="1">The sequence shown here is derived from an EMBL/GenBank/DDBJ whole genome shotgun (WGS) entry which is preliminary data.</text>
</comment>
<protein>
    <submittedName>
        <fullName evidence="1">Uncharacterized protein</fullName>
    </submittedName>
</protein>
<reference evidence="1" key="2">
    <citation type="journal article" date="2022" name="New Phytol.">
        <title>Evolutionary transition to the ectomycorrhizal habit in the genomes of a hyperdiverse lineage of mushroom-forming fungi.</title>
        <authorList>
            <person name="Looney B."/>
            <person name="Miyauchi S."/>
            <person name="Morin E."/>
            <person name="Drula E."/>
            <person name="Courty P.E."/>
            <person name="Kohler A."/>
            <person name="Kuo A."/>
            <person name="LaButti K."/>
            <person name="Pangilinan J."/>
            <person name="Lipzen A."/>
            <person name="Riley R."/>
            <person name="Andreopoulos W."/>
            <person name="He G."/>
            <person name="Johnson J."/>
            <person name="Nolan M."/>
            <person name="Tritt A."/>
            <person name="Barry K.W."/>
            <person name="Grigoriev I.V."/>
            <person name="Nagy L.G."/>
            <person name="Hibbett D."/>
            <person name="Henrissat B."/>
            <person name="Matheny P.B."/>
            <person name="Labbe J."/>
            <person name="Martin F.M."/>
        </authorList>
    </citation>
    <scope>NUCLEOTIDE SEQUENCE</scope>
    <source>
        <strain evidence="1">EC-137</strain>
    </source>
</reference>
<name>A0ACB8Q7N8_9AGAM</name>
<proteinExistence type="predicted"/>
<gene>
    <name evidence="1" type="ORF">K488DRAFT_90713</name>
</gene>
<reference evidence="1" key="1">
    <citation type="submission" date="2021-02" db="EMBL/GenBank/DDBJ databases">
        <authorList>
            <consortium name="DOE Joint Genome Institute"/>
            <person name="Ahrendt S."/>
            <person name="Looney B.P."/>
            <person name="Miyauchi S."/>
            <person name="Morin E."/>
            <person name="Drula E."/>
            <person name="Courty P.E."/>
            <person name="Chicoki N."/>
            <person name="Fauchery L."/>
            <person name="Kohler A."/>
            <person name="Kuo A."/>
            <person name="Labutti K."/>
            <person name="Pangilinan J."/>
            <person name="Lipzen A."/>
            <person name="Riley R."/>
            <person name="Andreopoulos W."/>
            <person name="He G."/>
            <person name="Johnson J."/>
            <person name="Barry K.W."/>
            <person name="Grigoriev I.V."/>
            <person name="Nagy L."/>
            <person name="Hibbett D."/>
            <person name="Henrissat B."/>
            <person name="Matheny P.B."/>
            <person name="Labbe J."/>
            <person name="Martin F."/>
        </authorList>
    </citation>
    <scope>NUCLEOTIDE SEQUENCE</scope>
    <source>
        <strain evidence="1">EC-137</strain>
    </source>
</reference>
<evidence type="ECO:0000313" key="2">
    <source>
        <dbReference type="Proteomes" id="UP000814128"/>
    </source>
</evidence>
<dbReference type="EMBL" id="MU273879">
    <property type="protein sequence ID" value="KAI0027571.1"/>
    <property type="molecule type" value="Genomic_DNA"/>
</dbReference>
<evidence type="ECO:0000313" key="1">
    <source>
        <dbReference type="EMBL" id="KAI0027571.1"/>
    </source>
</evidence>